<evidence type="ECO:0000259" key="1">
    <source>
        <dbReference type="Pfam" id="PF00535"/>
    </source>
</evidence>
<gene>
    <name evidence="2" type="ORF">GJ668_16985</name>
</gene>
<dbReference type="InterPro" id="IPR001173">
    <property type="entry name" value="Glyco_trans_2-like"/>
</dbReference>
<organism evidence="2 3">
    <name type="scientific">Allochromatium palmeri</name>
    <dbReference type="NCBI Taxonomy" id="231048"/>
    <lineage>
        <taxon>Bacteria</taxon>
        <taxon>Pseudomonadati</taxon>
        <taxon>Pseudomonadota</taxon>
        <taxon>Gammaproteobacteria</taxon>
        <taxon>Chromatiales</taxon>
        <taxon>Chromatiaceae</taxon>
        <taxon>Allochromatium</taxon>
    </lineage>
</organism>
<dbReference type="EMBL" id="WNKT01000052">
    <property type="protein sequence ID" value="MTW22759.1"/>
    <property type="molecule type" value="Genomic_DNA"/>
</dbReference>
<dbReference type="SUPFAM" id="SSF53448">
    <property type="entry name" value="Nucleotide-diphospho-sugar transferases"/>
    <property type="match status" value="1"/>
</dbReference>
<keyword evidence="2" id="KW-0808">Transferase</keyword>
<dbReference type="PANTHER" id="PTHR43685">
    <property type="entry name" value="GLYCOSYLTRANSFERASE"/>
    <property type="match status" value="1"/>
</dbReference>
<dbReference type="InterPro" id="IPR050834">
    <property type="entry name" value="Glycosyltransf_2"/>
</dbReference>
<protein>
    <submittedName>
        <fullName evidence="2">Glycosyltransferase</fullName>
    </submittedName>
</protein>
<dbReference type="Proteomes" id="UP000434044">
    <property type="component" value="Unassembled WGS sequence"/>
</dbReference>
<feature type="domain" description="Glycosyltransferase 2-like" evidence="1">
    <location>
        <begin position="24"/>
        <end position="194"/>
    </location>
</feature>
<reference evidence="2 3" key="1">
    <citation type="submission" date="2019-11" db="EMBL/GenBank/DDBJ databases">
        <title>Whole-genome sequence of the anaerobic purple sulfur bacterium Allochromatium palmeri DSM 15591.</title>
        <authorList>
            <person name="Kyndt J.A."/>
            <person name="Meyer T.E."/>
        </authorList>
    </citation>
    <scope>NUCLEOTIDE SEQUENCE [LARGE SCALE GENOMIC DNA]</scope>
    <source>
        <strain evidence="2 3">DSM 15591</strain>
    </source>
</reference>
<dbReference type="Pfam" id="PF00535">
    <property type="entry name" value="Glycos_transf_2"/>
    <property type="match status" value="1"/>
</dbReference>
<dbReference type="AlphaFoldDB" id="A0A6N8EIM5"/>
<dbReference type="PANTHER" id="PTHR43685:SF11">
    <property type="entry name" value="GLYCOSYLTRANSFERASE TAGX-RELATED"/>
    <property type="match status" value="1"/>
</dbReference>
<dbReference type="OrthoDB" id="9802649at2"/>
<proteinExistence type="predicted"/>
<comment type="caution">
    <text evidence="2">The sequence shown here is derived from an EMBL/GenBank/DDBJ whole genome shotgun (WGS) entry which is preliminary data.</text>
</comment>
<dbReference type="RefSeq" id="WP_155451322.1">
    <property type="nucleotide sequence ID" value="NZ_WNKT01000052.1"/>
</dbReference>
<name>A0A6N8EIM5_9GAMM</name>
<sequence length="424" mass="48970">MEFPQIIPDAFVEVWPGEGPPEISVLMPIFHQTRYVRDAVLSILAQRGAVTEIIISDDGSTDDTFETAWRTVQDWLNARGSQHRILMRRGSERLWRDHQALLVDRASCDLVCYAHGDDVSHPGRARILVRVFNHRPEVTLLASEASSIDARGRNIGEERPVSRDIYLRHLSFEDILQYRSPFLIGFSQAWRRSSVASFPRLDRDFAAVSHDRILPFRAALTGKVALIRSQLIKRRLHPEAAHYLMFDEPDTSPKFGLSLNGLVARTAMKQDLALARSLEMVEERQYQDLLAEIDRLMGEAIETLLMTHRFQTRANRQIAWVDDETLRQLRWKRLREQAGQSQSLHVFIVSWTGRHDNSRSIAQTIKPHVDQITVVFSDRDDSMVPGFPCEAIRTPDAWYWGKKFRTCLTRMFHKPVTSPRNRRL</sequence>
<dbReference type="GO" id="GO:0016740">
    <property type="term" value="F:transferase activity"/>
    <property type="evidence" value="ECO:0007669"/>
    <property type="project" value="UniProtKB-KW"/>
</dbReference>
<evidence type="ECO:0000313" key="2">
    <source>
        <dbReference type="EMBL" id="MTW22759.1"/>
    </source>
</evidence>
<dbReference type="InterPro" id="IPR029044">
    <property type="entry name" value="Nucleotide-diphossugar_trans"/>
</dbReference>
<keyword evidence="3" id="KW-1185">Reference proteome</keyword>
<accession>A0A6N8EIM5</accession>
<evidence type="ECO:0000313" key="3">
    <source>
        <dbReference type="Proteomes" id="UP000434044"/>
    </source>
</evidence>
<dbReference type="Gene3D" id="3.90.550.10">
    <property type="entry name" value="Spore Coat Polysaccharide Biosynthesis Protein SpsA, Chain A"/>
    <property type="match status" value="1"/>
</dbReference>